<evidence type="ECO:0000313" key="12">
    <source>
        <dbReference type="Proteomes" id="UP000317421"/>
    </source>
</evidence>
<dbReference type="RefSeq" id="WP_146445803.1">
    <property type="nucleotide sequence ID" value="NZ_SJPR01000004.1"/>
</dbReference>
<evidence type="ECO:0000256" key="4">
    <source>
        <dbReference type="ARBA" id="ARBA00022695"/>
    </source>
</evidence>
<accession>A0A5C6A9L3</accession>
<sequence length="404" mass="43742">MTVESPQRDFAVEVVRRLRDAGHEALWAGGCVRDQLLGKTPKDYDVATDAPPDVVRALFGKRRTLAVGAAFGVITVLGPKDADPIEVATFRNDGGYSDGRRPDSVEFTSAEEDAKRRDFTINGMFYDPTTELVIDFVGGQVDLAAGVVRAIGDADERFAEDRLRMLRAVRFAASLRFALDRETADAIRRHAEAIRDVSAERIGVEVRRMLTETDPPRAVRLLTATGLLPWVLPPLAAAGEAMIADAEERLGRLESPSAPLALAATLLDAAEPAQVAKVGRSLRWTNREIDLGAWLVEHHDRLDGAESSPWSQVQPLLAAEGGPALVSLRRAAGAEDAAQRFCEERLAWRPDLLDPAPLLVGADLIAAGKRPGPDFGSLLQKARAAQLDGEVTDKQQSLRLLGLS</sequence>
<evidence type="ECO:0000256" key="6">
    <source>
        <dbReference type="ARBA" id="ARBA00022741"/>
    </source>
</evidence>
<dbReference type="GO" id="GO:0004810">
    <property type="term" value="F:CCA tRNA nucleotidyltransferase activity"/>
    <property type="evidence" value="ECO:0007669"/>
    <property type="project" value="UniProtKB-EC"/>
</dbReference>
<keyword evidence="4 11" id="KW-0548">Nucleotidyltransferase</keyword>
<dbReference type="Gene3D" id="1.10.3090.10">
    <property type="entry name" value="cca-adding enzyme, domain 2"/>
    <property type="match status" value="1"/>
</dbReference>
<dbReference type="EC" id="2.7.7.72" evidence="11"/>
<evidence type="ECO:0000256" key="5">
    <source>
        <dbReference type="ARBA" id="ARBA00022723"/>
    </source>
</evidence>
<reference evidence="11 12" key="1">
    <citation type="submission" date="2019-02" db="EMBL/GenBank/DDBJ databases">
        <title>Deep-cultivation of Planctomycetes and their phenomic and genomic characterization uncovers novel biology.</title>
        <authorList>
            <person name="Wiegand S."/>
            <person name="Jogler M."/>
            <person name="Boedeker C."/>
            <person name="Pinto D."/>
            <person name="Vollmers J."/>
            <person name="Rivas-Marin E."/>
            <person name="Kohn T."/>
            <person name="Peeters S.H."/>
            <person name="Heuer A."/>
            <person name="Rast P."/>
            <person name="Oberbeckmann S."/>
            <person name="Bunk B."/>
            <person name="Jeske O."/>
            <person name="Meyerdierks A."/>
            <person name="Storesund J.E."/>
            <person name="Kallscheuer N."/>
            <person name="Luecker S."/>
            <person name="Lage O.M."/>
            <person name="Pohl T."/>
            <person name="Merkel B.J."/>
            <person name="Hornburger P."/>
            <person name="Mueller R.-W."/>
            <person name="Bruemmer F."/>
            <person name="Labrenz M."/>
            <person name="Spormann A.M."/>
            <person name="Op Den Camp H."/>
            <person name="Overmann J."/>
            <person name="Amann R."/>
            <person name="Jetten M.S.M."/>
            <person name="Mascher T."/>
            <person name="Medema M.H."/>
            <person name="Devos D.P."/>
            <person name="Kaster A.-K."/>
            <person name="Ovreas L."/>
            <person name="Rohde M."/>
            <person name="Galperin M.Y."/>
            <person name="Jogler C."/>
        </authorList>
    </citation>
    <scope>NUCLEOTIDE SEQUENCE [LARGE SCALE GENOMIC DNA]</scope>
    <source>
        <strain evidence="11 12">Pla108</strain>
    </source>
</reference>
<comment type="caution">
    <text evidence="11">The sequence shown here is derived from an EMBL/GenBank/DDBJ whole genome shotgun (WGS) entry which is preliminary data.</text>
</comment>
<dbReference type="GO" id="GO:0008033">
    <property type="term" value="P:tRNA processing"/>
    <property type="evidence" value="ECO:0007669"/>
    <property type="project" value="UniProtKB-KW"/>
</dbReference>
<dbReference type="SUPFAM" id="SSF81891">
    <property type="entry name" value="Poly A polymerase C-terminal region-like"/>
    <property type="match status" value="1"/>
</dbReference>
<dbReference type="EMBL" id="SJPR01000004">
    <property type="protein sequence ID" value="TWT96008.1"/>
    <property type="molecule type" value="Genomic_DNA"/>
</dbReference>
<dbReference type="InterPro" id="IPR032828">
    <property type="entry name" value="PolyA_RNA-bd"/>
</dbReference>
<keyword evidence="8" id="KW-0694">RNA-binding</keyword>
<feature type="domain" description="Poly A polymerase head" evidence="9">
    <location>
        <begin position="28"/>
        <end position="149"/>
    </location>
</feature>
<evidence type="ECO:0000256" key="7">
    <source>
        <dbReference type="ARBA" id="ARBA00022842"/>
    </source>
</evidence>
<dbReference type="GO" id="GO:0046872">
    <property type="term" value="F:metal ion binding"/>
    <property type="evidence" value="ECO:0007669"/>
    <property type="project" value="UniProtKB-KW"/>
</dbReference>
<keyword evidence="5" id="KW-0479">Metal-binding</keyword>
<dbReference type="InterPro" id="IPR050264">
    <property type="entry name" value="Bact_CCA-adding_enz_type3_sf"/>
</dbReference>
<keyword evidence="6" id="KW-0547">Nucleotide-binding</keyword>
<comment type="cofactor">
    <cofactor evidence="1">
        <name>Mg(2+)</name>
        <dbReference type="ChEBI" id="CHEBI:18420"/>
    </cofactor>
</comment>
<protein>
    <submittedName>
        <fullName evidence="11">tRNA nucleotidyltransferase/poly(A) polymerase</fullName>
        <ecNumber evidence="11">2.7.7.72</ecNumber>
    </submittedName>
</protein>
<evidence type="ECO:0000256" key="1">
    <source>
        <dbReference type="ARBA" id="ARBA00001946"/>
    </source>
</evidence>
<keyword evidence="2 8" id="KW-0808">Transferase</keyword>
<name>A0A5C6A9L3_9BACT</name>
<dbReference type="InterPro" id="IPR043519">
    <property type="entry name" value="NT_sf"/>
</dbReference>
<dbReference type="GO" id="GO:0000049">
    <property type="term" value="F:tRNA binding"/>
    <property type="evidence" value="ECO:0007669"/>
    <property type="project" value="TreeGrafter"/>
</dbReference>
<dbReference type="GO" id="GO:0000166">
    <property type="term" value="F:nucleotide binding"/>
    <property type="evidence" value="ECO:0007669"/>
    <property type="project" value="UniProtKB-KW"/>
</dbReference>
<evidence type="ECO:0000259" key="9">
    <source>
        <dbReference type="Pfam" id="PF01743"/>
    </source>
</evidence>
<comment type="similarity">
    <text evidence="8">Belongs to the tRNA nucleotidyltransferase/poly(A) polymerase family.</text>
</comment>
<dbReference type="SUPFAM" id="SSF81301">
    <property type="entry name" value="Nucleotidyltransferase"/>
    <property type="match status" value="1"/>
</dbReference>
<dbReference type="CDD" id="cd05398">
    <property type="entry name" value="NT_ClassII-CCAase"/>
    <property type="match status" value="1"/>
</dbReference>
<dbReference type="PANTHER" id="PTHR46173">
    <property type="entry name" value="CCA TRNA NUCLEOTIDYLTRANSFERASE 1, MITOCHONDRIAL"/>
    <property type="match status" value="1"/>
</dbReference>
<keyword evidence="7" id="KW-0460">Magnesium</keyword>
<dbReference type="OrthoDB" id="9805698at2"/>
<proteinExistence type="inferred from homology"/>
<keyword evidence="3" id="KW-0819">tRNA processing</keyword>
<organism evidence="11 12">
    <name type="scientific">Botrimarina colliarenosi</name>
    <dbReference type="NCBI Taxonomy" id="2528001"/>
    <lineage>
        <taxon>Bacteria</taxon>
        <taxon>Pseudomonadati</taxon>
        <taxon>Planctomycetota</taxon>
        <taxon>Planctomycetia</taxon>
        <taxon>Pirellulales</taxon>
        <taxon>Lacipirellulaceae</taxon>
        <taxon>Botrimarina</taxon>
    </lineage>
</organism>
<dbReference type="InterPro" id="IPR002646">
    <property type="entry name" value="PolA_pol_head_dom"/>
</dbReference>
<evidence type="ECO:0000259" key="10">
    <source>
        <dbReference type="Pfam" id="PF12627"/>
    </source>
</evidence>
<evidence type="ECO:0000256" key="8">
    <source>
        <dbReference type="RuleBase" id="RU003953"/>
    </source>
</evidence>
<evidence type="ECO:0000256" key="2">
    <source>
        <dbReference type="ARBA" id="ARBA00022679"/>
    </source>
</evidence>
<feature type="domain" description="tRNA nucleotidyltransferase/poly(A) polymerase RNA and SrmB- binding" evidence="10">
    <location>
        <begin position="177"/>
        <end position="237"/>
    </location>
</feature>
<dbReference type="Pfam" id="PF12627">
    <property type="entry name" value="PolyA_pol_RNAbd"/>
    <property type="match status" value="1"/>
</dbReference>
<evidence type="ECO:0000256" key="3">
    <source>
        <dbReference type="ARBA" id="ARBA00022694"/>
    </source>
</evidence>
<gene>
    <name evidence="11" type="ORF">Pla108_30880</name>
</gene>
<dbReference type="Proteomes" id="UP000317421">
    <property type="component" value="Unassembled WGS sequence"/>
</dbReference>
<dbReference type="AlphaFoldDB" id="A0A5C6A9L3"/>
<dbReference type="Gene3D" id="3.30.460.10">
    <property type="entry name" value="Beta Polymerase, domain 2"/>
    <property type="match status" value="1"/>
</dbReference>
<evidence type="ECO:0000313" key="11">
    <source>
        <dbReference type="EMBL" id="TWT96008.1"/>
    </source>
</evidence>
<dbReference type="Pfam" id="PF01743">
    <property type="entry name" value="PolyA_pol"/>
    <property type="match status" value="1"/>
</dbReference>
<keyword evidence="12" id="KW-1185">Reference proteome</keyword>
<dbReference type="PANTHER" id="PTHR46173:SF1">
    <property type="entry name" value="CCA TRNA NUCLEOTIDYLTRANSFERASE 1, MITOCHONDRIAL"/>
    <property type="match status" value="1"/>
</dbReference>